<keyword evidence="4" id="KW-1185">Reference proteome</keyword>
<dbReference type="Proteomes" id="UP001139207">
    <property type="component" value="Unassembled WGS sequence"/>
</dbReference>
<comment type="caution">
    <text evidence="3">The sequence shown here is derived from an EMBL/GenBank/DDBJ whole genome shotgun (WGS) entry which is preliminary data.</text>
</comment>
<evidence type="ECO:0000313" key="3">
    <source>
        <dbReference type="EMBL" id="MCJ7857148.1"/>
    </source>
</evidence>
<feature type="region of interest" description="Disordered" evidence="1">
    <location>
        <begin position="57"/>
        <end position="175"/>
    </location>
</feature>
<name>A0A9X1WEV7_9CORY</name>
<feature type="transmembrane region" description="Helical" evidence="2">
    <location>
        <begin position="39"/>
        <end position="59"/>
    </location>
</feature>
<protein>
    <recommendedName>
        <fullName evidence="5">PepSY domain-containing protein</fullName>
    </recommendedName>
</protein>
<organism evidence="3 4">
    <name type="scientific">Corynebacterium kalidii</name>
    <dbReference type="NCBI Taxonomy" id="2931982"/>
    <lineage>
        <taxon>Bacteria</taxon>
        <taxon>Bacillati</taxon>
        <taxon>Actinomycetota</taxon>
        <taxon>Actinomycetes</taxon>
        <taxon>Mycobacteriales</taxon>
        <taxon>Corynebacteriaceae</taxon>
        <taxon>Corynebacterium</taxon>
    </lineage>
</organism>
<dbReference type="AlphaFoldDB" id="A0A9X1WEV7"/>
<evidence type="ECO:0000313" key="4">
    <source>
        <dbReference type="Proteomes" id="UP001139207"/>
    </source>
</evidence>
<evidence type="ECO:0000256" key="1">
    <source>
        <dbReference type="SAM" id="MobiDB-lite"/>
    </source>
</evidence>
<evidence type="ECO:0000256" key="2">
    <source>
        <dbReference type="SAM" id="Phobius"/>
    </source>
</evidence>
<feature type="compositionally biased region" description="Basic and acidic residues" evidence="1">
    <location>
        <begin position="161"/>
        <end position="173"/>
    </location>
</feature>
<proteinExistence type="predicted"/>
<dbReference type="RefSeq" id="WP_244802900.1">
    <property type="nucleotide sequence ID" value="NZ_JALIEA010000005.1"/>
</dbReference>
<keyword evidence="2" id="KW-0812">Transmembrane</keyword>
<keyword evidence="2" id="KW-1133">Transmembrane helix</keyword>
<dbReference type="EMBL" id="JALIEA010000005">
    <property type="protein sequence ID" value="MCJ7857148.1"/>
    <property type="molecule type" value="Genomic_DNA"/>
</dbReference>
<feature type="compositionally biased region" description="Basic and acidic residues" evidence="1">
    <location>
        <begin position="88"/>
        <end position="106"/>
    </location>
</feature>
<sequence>MTSNNAPQNQPNEPTTQAIPAATPEAAPQAKPRKKRKGLLVGAGAVAALLIAGGIGYGISDADDDTEEVRTVSAAENRGNDSDDCDDRDGRDDRDDRGAGDSRDTAGSDVASYRDAAEQAIAEAGGRGASSVSLEGNGHEVDVELDDGGSAEVHVSTDGAMRIETEGPDRFDQDDPTLDLAALDKIFDAALAASGEAGVRDGVVDSVSASDDRGVTYEVSVRGTDGHEFDVDLAEDLSVVSTDIDD</sequence>
<keyword evidence="2" id="KW-0472">Membrane</keyword>
<gene>
    <name evidence="3" type="ORF">MUN33_00220</name>
</gene>
<dbReference type="Gene3D" id="3.30.505.20">
    <property type="match status" value="1"/>
</dbReference>
<accession>A0A9X1WEV7</accession>
<feature type="region of interest" description="Disordered" evidence="1">
    <location>
        <begin position="1"/>
        <end position="37"/>
    </location>
</feature>
<evidence type="ECO:0008006" key="5">
    <source>
        <dbReference type="Google" id="ProtNLM"/>
    </source>
</evidence>
<feature type="compositionally biased region" description="Polar residues" evidence="1">
    <location>
        <begin position="1"/>
        <end position="18"/>
    </location>
</feature>
<reference evidence="3" key="1">
    <citation type="submission" date="2022-04" db="EMBL/GenBank/DDBJ databases">
        <title>Corynebacterium kalidii LD5P10.</title>
        <authorList>
            <person name="Sun J.Q."/>
        </authorList>
    </citation>
    <scope>NUCLEOTIDE SEQUENCE</scope>
    <source>
        <strain evidence="3">LD5P10</strain>
    </source>
</reference>